<sequence length="33" mass="3131">PLSGQYAIRQGKAGGAGGGSDAELYGQGPTPIG</sequence>
<feature type="region of interest" description="Disordered" evidence="1">
    <location>
        <begin position="1"/>
        <end position="33"/>
    </location>
</feature>
<organism evidence="2">
    <name type="scientific">marine sediment metagenome</name>
    <dbReference type="NCBI Taxonomy" id="412755"/>
    <lineage>
        <taxon>unclassified sequences</taxon>
        <taxon>metagenomes</taxon>
        <taxon>ecological metagenomes</taxon>
    </lineage>
</organism>
<reference evidence="2" key="1">
    <citation type="journal article" date="2014" name="Front. Microbiol.">
        <title>High frequency of phylogenetically diverse reductive dehalogenase-homologous genes in deep subseafloor sedimentary metagenomes.</title>
        <authorList>
            <person name="Kawai M."/>
            <person name="Futagami T."/>
            <person name="Toyoda A."/>
            <person name="Takaki Y."/>
            <person name="Nishi S."/>
            <person name="Hori S."/>
            <person name="Arai W."/>
            <person name="Tsubouchi T."/>
            <person name="Morono Y."/>
            <person name="Uchiyama I."/>
            <person name="Ito T."/>
            <person name="Fujiyama A."/>
            <person name="Inagaki F."/>
            <person name="Takami H."/>
        </authorList>
    </citation>
    <scope>NUCLEOTIDE SEQUENCE</scope>
    <source>
        <strain evidence="2">Expedition CK06-06</strain>
    </source>
</reference>
<evidence type="ECO:0000313" key="2">
    <source>
        <dbReference type="EMBL" id="GAF72357.1"/>
    </source>
</evidence>
<feature type="non-terminal residue" evidence="2">
    <location>
        <position position="1"/>
    </location>
</feature>
<gene>
    <name evidence="2" type="ORF">S01H1_13000</name>
</gene>
<evidence type="ECO:0000256" key="1">
    <source>
        <dbReference type="SAM" id="MobiDB-lite"/>
    </source>
</evidence>
<accession>X0S8U8</accession>
<dbReference type="EMBL" id="BARS01006696">
    <property type="protein sequence ID" value="GAF72357.1"/>
    <property type="molecule type" value="Genomic_DNA"/>
</dbReference>
<proteinExistence type="predicted"/>
<dbReference type="AlphaFoldDB" id="X0S8U8"/>
<comment type="caution">
    <text evidence="2">The sequence shown here is derived from an EMBL/GenBank/DDBJ whole genome shotgun (WGS) entry which is preliminary data.</text>
</comment>
<name>X0S8U8_9ZZZZ</name>
<protein>
    <submittedName>
        <fullName evidence="2">Uncharacterized protein</fullName>
    </submittedName>
</protein>